<feature type="domain" description="ELP1 three-helical bundle" evidence="11">
    <location>
        <begin position="1093"/>
        <end position="1266"/>
    </location>
</feature>
<comment type="function">
    <text evidence="5">Component of the elongator complex which is required for multiple tRNA modifications, including mcm5U (5-methoxycarbonylmethyl uridine), mcm5s2U (5-methoxycarbonylmethyl-2-thiouridine), and ncm5U (5-carbamoylmethyl uridine). The elongator complex catalyzes formation of carboxymethyluridine in the wobble base at position 34 in tRNAs.</text>
</comment>
<name>A0AA39FG14_MICHY</name>
<comment type="subcellular location">
    <subcellularLocation>
        <location evidence="5">Cytoplasm</location>
    </subcellularLocation>
    <subcellularLocation>
        <location evidence="5">Nucleus</location>
    </subcellularLocation>
</comment>
<sequence>MKNLKVHYQINYELNEAKHDGTQIEDILQLDTIFYTHSHNDNIYILKSNDFYSIVIGKQLEILSHKITVSNIENSEPVGIEYLSDEDIFYCAFNSGDLIKINAQVPSNQELVAHIDDGLRYIKLSPDQVILTAVTNNSSVITMMSNLQVITQIDLNSSDFGEKQFVTAGWGHKETQFHGSEGKAAAKVKPKIIGKTENDNGLPSITWRADGTMFAVSFFNKTNNARQFKVFNRGGTLQYTSELTDGLEENISWKPSGNLIATTQRLPNKHVVALFEKNGLKHRDFSLPFHVNEVEVMSLMWSPDSEVLIVWCKEIESNHTILQLYTESNYHWYLKQTIEFTADNPLIYHWWSEEPRAKKRLMLLTKEKLIICSFIWTINHTRDKYPKDKSVVGVVDGNNILLTGFKVGIVPPPMCHQSLEFNQAVNECIFSPCNHKNSFFDPNFFFSLLKNNQLALCAHIDEGLLQYKCVKSFNIEWDIPTKIMDDNFSYSMHHFLWLKDDVMLCSAVSKTHNYLCVITLENVNENDGRIVVREAIKLDGHIRHIVPSPDVNVAYLLADDHVFKYIHQEGVIMMDINVSANCQQMEVVEIEKRHVIITLDDRNRLSFDNTIVAHNITSLCIHPHFLLLTTLQHALVSVTINKNGFAHLSMFNFVEYTWTTDHHREILMGLSIRRLERGSTLVIVIPDDAKCVLQMPRGNLETIQPRAISFVNLKCYLDDLNYFAAFNVMRKQRINLNLIYDHNPDLFIANAEKFIDDIENSSWLNLFISELQEEDVSETIYQSCYSEEENQVRKAGKMQKRGKIEMICRLLGGIMEKKTMSRNLVQPILTCLVRDSNIAGLEAALKKISELRMNEQTNEAGQQSAEEALKYLLYLVDVNVLFDIALGMYDLELTKFIASKSQKDPKEYIPYLNSLAELEENYRKFKIDKDLKRYESALKHIAKRLDKFHECFEMICQYHLYANGLKLFPRDTKEYIAIAGVFAQYLMKNKKYREAGVMYQRSKELDRALHMYKISGSWQDAIIVSTKMNMKPVELNELYRDLVMQMREDKRYRDAAEISLTYLEESEEAVSLLCEGKEWRDALRIAHTSKRLDLIETHVKPGVHEHGLELSLRINKNKEEFLKYKERLVEIRYEKEQKEARKFMMHQMNDSDGEFSDLLSEICSNAGSTTSASSTSSRSSGRSYRSSKNRRKQERKVLSIKEGSAFEDLALIRALHIIVTNIYAQREEVSTVNRLLLNFNFDELAEKLQNELIDTLAIFEKYKYEIWEKNMVNYMANGRNKDDIESHTPNSLLEPKFRYPPEVVINNWILDVFPRTVNITDNNNV</sequence>
<reference evidence="12" key="1">
    <citation type="journal article" date="2023" name="bioRxiv">
        <title>Scaffold-level genome assemblies of two parasitoid biocontrol wasps reveal the parthenogenesis mechanism and an associated novel virus.</title>
        <authorList>
            <person name="Inwood S."/>
            <person name="Skelly J."/>
            <person name="Guhlin J."/>
            <person name="Harrop T."/>
            <person name="Goldson S."/>
            <person name="Dearden P."/>
        </authorList>
    </citation>
    <scope>NUCLEOTIDE SEQUENCE</scope>
    <source>
        <strain evidence="12">Lincoln</strain>
        <tissue evidence="12">Whole body</tissue>
    </source>
</reference>
<dbReference type="Pfam" id="PF23878">
    <property type="entry name" value="TPR_ELP1"/>
    <property type="match status" value="1"/>
</dbReference>
<feature type="compositionally biased region" description="Basic residues" evidence="6">
    <location>
        <begin position="1185"/>
        <end position="1194"/>
    </location>
</feature>
<keyword evidence="3 5" id="KW-0963">Cytoplasm</keyword>
<evidence type="ECO:0000259" key="7">
    <source>
        <dbReference type="Pfam" id="PF04762"/>
    </source>
</evidence>
<evidence type="ECO:0000259" key="8">
    <source>
        <dbReference type="Pfam" id="PF23797"/>
    </source>
</evidence>
<comment type="pathway">
    <text evidence="1">tRNA modification; 5-methoxycarbonylmethyl-2-thiouridine-tRNA biosynthesis.</text>
</comment>
<feature type="compositionally biased region" description="Low complexity" evidence="6">
    <location>
        <begin position="1167"/>
        <end position="1184"/>
    </location>
</feature>
<dbReference type="InterPro" id="IPR056165">
    <property type="entry name" value="Beta-prop_ELP1_2nd"/>
</dbReference>
<evidence type="ECO:0000313" key="12">
    <source>
        <dbReference type="EMBL" id="KAK0168902.1"/>
    </source>
</evidence>
<protein>
    <recommendedName>
        <fullName evidence="5">Elongator complex protein 1</fullName>
    </recommendedName>
</protein>
<reference evidence="12" key="2">
    <citation type="submission" date="2023-03" db="EMBL/GenBank/DDBJ databases">
        <authorList>
            <person name="Inwood S.N."/>
            <person name="Skelly J.G."/>
            <person name="Guhlin J."/>
            <person name="Harrop T.W.R."/>
            <person name="Goldson S.G."/>
            <person name="Dearden P.K."/>
        </authorList>
    </citation>
    <scope>NUCLEOTIDE SEQUENCE</scope>
    <source>
        <strain evidence="12">Lincoln</strain>
        <tissue evidence="12">Whole body</tissue>
    </source>
</reference>
<keyword evidence="13" id="KW-1185">Reference proteome</keyword>
<dbReference type="GO" id="GO:0005829">
    <property type="term" value="C:cytosol"/>
    <property type="evidence" value="ECO:0007669"/>
    <property type="project" value="TreeGrafter"/>
</dbReference>
<dbReference type="SUPFAM" id="SSF82171">
    <property type="entry name" value="DPP6 N-terminal domain-like"/>
    <property type="match status" value="1"/>
</dbReference>
<accession>A0AA39FG14</accession>
<evidence type="ECO:0000259" key="10">
    <source>
        <dbReference type="Pfam" id="PF23925"/>
    </source>
</evidence>
<evidence type="ECO:0000256" key="2">
    <source>
        <dbReference type="ARBA" id="ARBA00006086"/>
    </source>
</evidence>
<feature type="domain" description="ELP1 TPR" evidence="9">
    <location>
        <begin position="922"/>
        <end position="1084"/>
    </location>
</feature>
<dbReference type="GO" id="GO:0005634">
    <property type="term" value="C:nucleus"/>
    <property type="evidence" value="ECO:0007669"/>
    <property type="project" value="UniProtKB-SubCell"/>
</dbReference>
<dbReference type="GO" id="GO:0002926">
    <property type="term" value="P:tRNA wobble base 5-methoxycarbonylmethyl-2-thiouridinylation"/>
    <property type="evidence" value="ECO:0007669"/>
    <property type="project" value="TreeGrafter"/>
</dbReference>
<evidence type="ECO:0000256" key="6">
    <source>
        <dbReference type="SAM" id="MobiDB-lite"/>
    </source>
</evidence>
<dbReference type="PIRSF" id="PIRSF017233">
    <property type="entry name" value="IKAP"/>
    <property type="match status" value="1"/>
</dbReference>
<gene>
    <name evidence="12" type="ORF">PV327_002660</name>
</gene>
<evidence type="ECO:0000256" key="1">
    <source>
        <dbReference type="ARBA" id="ARBA00005043"/>
    </source>
</evidence>
<dbReference type="InterPro" id="IPR056169">
    <property type="entry name" value="HB_ELP1"/>
</dbReference>
<dbReference type="InterPro" id="IPR056166">
    <property type="entry name" value="TPR_ELP1"/>
</dbReference>
<proteinExistence type="inferred from homology"/>
<dbReference type="GO" id="GO:0000049">
    <property type="term" value="F:tRNA binding"/>
    <property type="evidence" value="ECO:0007669"/>
    <property type="project" value="TreeGrafter"/>
</dbReference>
<comment type="similarity">
    <text evidence="2 5">Belongs to the ELP1/IKA1 family.</text>
</comment>
<evidence type="ECO:0000256" key="4">
    <source>
        <dbReference type="ARBA" id="ARBA00022694"/>
    </source>
</evidence>
<feature type="domain" description="ELP1 alpha-solenoid" evidence="10">
    <location>
        <begin position="706"/>
        <end position="915"/>
    </location>
</feature>
<dbReference type="Pfam" id="PF23797">
    <property type="entry name" value="Beta-prop_ELP1_2nd"/>
    <property type="match status" value="1"/>
</dbReference>
<dbReference type="PANTHER" id="PTHR12747:SF0">
    <property type="entry name" value="ELONGATOR COMPLEX PROTEIN 1"/>
    <property type="match status" value="1"/>
</dbReference>
<dbReference type="InterPro" id="IPR056167">
    <property type="entry name" value="A-sol_ELP1"/>
</dbReference>
<evidence type="ECO:0000256" key="5">
    <source>
        <dbReference type="PIRNR" id="PIRNR017233"/>
    </source>
</evidence>
<organism evidence="12 13">
    <name type="scientific">Microctonus hyperodae</name>
    <name type="common">Parasitoid wasp</name>
    <dbReference type="NCBI Taxonomy" id="165561"/>
    <lineage>
        <taxon>Eukaryota</taxon>
        <taxon>Metazoa</taxon>
        <taxon>Ecdysozoa</taxon>
        <taxon>Arthropoda</taxon>
        <taxon>Hexapoda</taxon>
        <taxon>Insecta</taxon>
        <taxon>Pterygota</taxon>
        <taxon>Neoptera</taxon>
        <taxon>Endopterygota</taxon>
        <taxon>Hymenoptera</taxon>
        <taxon>Apocrita</taxon>
        <taxon>Ichneumonoidea</taxon>
        <taxon>Braconidae</taxon>
        <taxon>Euphorinae</taxon>
        <taxon>Microctonus</taxon>
    </lineage>
</organism>
<evidence type="ECO:0000259" key="11">
    <source>
        <dbReference type="Pfam" id="PF23936"/>
    </source>
</evidence>
<dbReference type="Pfam" id="PF23925">
    <property type="entry name" value="A-sol_ELP1"/>
    <property type="match status" value="1"/>
</dbReference>
<evidence type="ECO:0000259" key="9">
    <source>
        <dbReference type="Pfam" id="PF23878"/>
    </source>
</evidence>
<evidence type="ECO:0000313" key="13">
    <source>
        <dbReference type="Proteomes" id="UP001168972"/>
    </source>
</evidence>
<feature type="region of interest" description="Disordered" evidence="6">
    <location>
        <begin position="1167"/>
        <end position="1196"/>
    </location>
</feature>
<keyword evidence="5" id="KW-0539">Nucleus</keyword>
<dbReference type="GO" id="GO:0033588">
    <property type="term" value="C:elongator holoenzyme complex"/>
    <property type="evidence" value="ECO:0007669"/>
    <property type="project" value="InterPro"/>
</dbReference>
<keyword evidence="4" id="KW-0819">tRNA processing</keyword>
<dbReference type="Pfam" id="PF23936">
    <property type="entry name" value="HB_ELP1"/>
    <property type="match status" value="1"/>
</dbReference>
<feature type="domain" description="ELP1 first N-terminal beta-propeller" evidence="7">
    <location>
        <begin position="1"/>
        <end position="347"/>
    </location>
</feature>
<dbReference type="Proteomes" id="UP001168972">
    <property type="component" value="Unassembled WGS sequence"/>
</dbReference>
<dbReference type="EMBL" id="JAQQBR010001831">
    <property type="protein sequence ID" value="KAK0168902.1"/>
    <property type="molecule type" value="Genomic_DNA"/>
</dbReference>
<dbReference type="InterPro" id="IPR006849">
    <property type="entry name" value="Elp1"/>
</dbReference>
<feature type="domain" description="ELP1 N-terminal second beta-propeller" evidence="8">
    <location>
        <begin position="394"/>
        <end position="682"/>
    </location>
</feature>
<evidence type="ECO:0000256" key="3">
    <source>
        <dbReference type="ARBA" id="ARBA00022490"/>
    </source>
</evidence>
<dbReference type="PANTHER" id="PTHR12747">
    <property type="entry name" value="ELONGATOR COMPLEX PROTEIN 1"/>
    <property type="match status" value="1"/>
</dbReference>
<comment type="caution">
    <text evidence="12">The sequence shown here is derived from an EMBL/GenBank/DDBJ whole genome shotgun (WGS) entry which is preliminary data.</text>
</comment>
<dbReference type="InterPro" id="IPR056164">
    <property type="entry name" value="Beta-prop_ELP1_1st"/>
</dbReference>
<dbReference type="Pfam" id="PF04762">
    <property type="entry name" value="Beta-prop_ELP1_1st"/>
    <property type="match status" value="1"/>
</dbReference>